<evidence type="ECO:0000313" key="3">
    <source>
        <dbReference type="Proteomes" id="UP000285768"/>
    </source>
</evidence>
<dbReference type="Proteomes" id="UP000285768">
    <property type="component" value="Chromosome"/>
</dbReference>
<reference evidence="2 3" key="1">
    <citation type="submission" date="2019-01" db="EMBL/GenBank/DDBJ databases">
        <title>Leucobacter muris sp. nov. isolated from the nose of a laboratory mouse.</title>
        <authorList>
            <person name="Benga L."/>
            <person name="Sproeer C."/>
            <person name="Schumann P."/>
            <person name="Verbarg S."/>
            <person name="Bunk B."/>
            <person name="Engelhardt E."/>
            <person name="Benten P.M."/>
            <person name="Sager M."/>
        </authorList>
    </citation>
    <scope>NUCLEOTIDE SEQUENCE [LARGE SCALE GENOMIC DNA]</scope>
    <source>
        <strain evidence="2 3">DSM 101948</strain>
    </source>
</reference>
<accession>A0ABX5QGV2</accession>
<sequence length="137" mass="14677">MKSFAVGPRSTKKKGIVKAMIPTSRGALQDVAERVIPLRDYGLHDEPKRDGSADVLEQANGVRAPDQAVEDRDGHECSAAEQAQRPDAGRKPRGPGSGDSNSVTSSDNERGGEDEYTDAGRINQTLQLVSSLYLDAL</sequence>
<dbReference type="RefSeq" id="WP_128387209.1">
    <property type="nucleotide sequence ID" value="NZ_CP035037.1"/>
</dbReference>
<gene>
    <name evidence="2" type="ORF">Leucomu_10665</name>
</gene>
<keyword evidence="3" id="KW-1185">Reference proteome</keyword>
<feature type="compositionally biased region" description="Basic and acidic residues" evidence="1">
    <location>
        <begin position="69"/>
        <end position="78"/>
    </location>
</feature>
<feature type="region of interest" description="Disordered" evidence="1">
    <location>
        <begin position="61"/>
        <end position="123"/>
    </location>
</feature>
<protein>
    <submittedName>
        <fullName evidence="2">Uncharacterized protein</fullName>
    </submittedName>
</protein>
<dbReference type="EMBL" id="CP035037">
    <property type="protein sequence ID" value="QAB18317.1"/>
    <property type="molecule type" value="Genomic_DNA"/>
</dbReference>
<name>A0ABX5QGV2_9MICO</name>
<evidence type="ECO:0000256" key="1">
    <source>
        <dbReference type="SAM" id="MobiDB-lite"/>
    </source>
</evidence>
<evidence type="ECO:0000313" key="2">
    <source>
        <dbReference type="EMBL" id="QAB18317.1"/>
    </source>
</evidence>
<proteinExistence type="predicted"/>
<organism evidence="2 3">
    <name type="scientific">Leucobacter muris</name>
    <dbReference type="NCBI Taxonomy" id="1935379"/>
    <lineage>
        <taxon>Bacteria</taxon>
        <taxon>Bacillati</taxon>
        <taxon>Actinomycetota</taxon>
        <taxon>Actinomycetes</taxon>
        <taxon>Micrococcales</taxon>
        <taxon>Microbacteriaceae</taxon>
        <taxon>Leucobacter</taxon>
    </lineage>
</organism>